<dbReference type="EMBL" id="VCAU01000153">
    <property type="protein sequence ID" value="KAF9883685.1"/>
    <property type="molecule type" value="Genomic_DNA"/>
</dbReference>
<comment type="caution">
    <text evidence="2">The sequence shown here is derived from an EMBL/GenBank/DDBJ whole genome shotgun (WGS) entry which is preliminary data.</text>
</comment>
<evidence type="ECO:0000313" key="3">
    <source>
        <dbReference type="Proteomes" id="UP001194746"/>
    </source>
</evidence>
<dbReference type="InterPro" id="IPR032710">
    <property type="entry name" value="NTF2-like_dom_sf"/>
</dbReference>
<dbReference type="SUPFAM" id="SSF54427">
    <property type="entry name" value="NTF2-like"/>
    <property type="match status" value="1"/>
</dbReference>
<feature type="compositionally biased region" description="Basic and acidic residues" evidence="1">
    <location>
        <begin position="301"/>
        <end position="320"/>
    </location>
</feature>
<evidence type="ECO:0000313" key="2">
    <source>
        <dbReference type="EMBL" id="KAF9883685.1"/>
    </source>
</evidence>
<dbReference type="Proteomes" id="UP001194746">
    <property type="component" value="Unassembled WGS sequence"/>
</dbReference>
<dbReference type="Gene3D" id="3.10.450.50">
    <property type="match status" value="1"/>
</dbReference>
<dbReference type="AlphaFoldDB" id="A0AAD4CC17"/>
<name>A0AAD4CC17_ASPNN</name>
<protein>
    <submittedName>
        <fullName evidence="2">Uncharacterized protein</fullName>
    </submittedName>
</protein>
<gene>
    <name evidence="2" type="ORF">FE257_003069</name>
</gene>
<feature type="region of interest" description="Disordered" evidence="1">
    <location>
        <begin position="273"/>
        <end position="320"/>
    </location>
</feature>
<dbReference type="GO" id="GO:0030638">
    <property type="term" value="P:polyketide metabolic process"/>
    <property type="evidence" value="ECO:0007669"/>
    <property type="project" value="InterPro"/>
</dbReference>
<dbReference type="PANTHER" id="PTHR38436:SF3">
    <property type="entry name" value="CARBOXYMETHYLENEBUTENOLIDASE-RELATED"/>
    <property type="match status" value="1"/>
</dbReference>
<reference evidence="2" key="1">
    <citation type="journal article" date="2019" name="Beilstein J. Org. Chem.">
        <title>Nanangenines: drimane sesquiterpenoids as the dominant metabolite cohort of a novel Australian fungus, Aspergillus nanangensis.</title>
        <authorList>
            <person name="Lacey H.J."/>
            <person name="Gilchrist C.L.M."/>
            <person name="Crombie A."/>
            <person name="Kalaitzis J.A."/>
            <person name="Vuong D."/>
            <person name="Rutledge P.J."/>
            <person name="Turner P."/>
            <person name="Pitt J.I."/>
            <person name="Lacey E."/>
            <person name="Chooi Y.H."/>
            <person name="Piggott A.M."/>
        </authorList>
    </citation>
    <scope>NUCLEOTIDE SEQUENCE</scope>
    <source>
        <strain evidence="2">MST-FP2251</strain>
    </source>
</reference>
<reference evidence="2" key="2">
    <citation type="submission" date="2020-02" db="EMBL/GenBank/DDBJ databases">
        <authorList>
            <person name="Gilchrist C.L.M."/>
            <person name="Chooi Y.-H."/>
        </authorList>
    </citation>
    <scope>NUCLEOTIDE SEQUENCE</scope>
    <source>
        <strain evidence="2">MST-FP2251</strain>
    </source>
</reference>
<dbReference type="PANTHER" id="PTHR38436">
    <property type="entry name" value="POLYKETIDE CYCLASE SNOAL-LIKE DOMAIN"/>
    <property type="match status" value="1"/>
</dbReference>
<organism evidence="2 3">
    <name type="scientific">Aspergillus nanangensis</name>
    <dbReference type="NCBI Taxonomy" id="2582783"/>
    <lineage>
        <taxon>Eukaryota</taxon>
        <taxon>Fungi</taxon>
        <taxon>Dikarya</taxon>
        <taxon>Ascomycota</taxon>
        <taxon>Pezizomycotina</taxon>
        <taxon>Eurotiomycetes</taxon>
        <taxon>Eurotiomycetidae</taxon>
        <taxon>Eurotiales</taxon>
        <taxon>Aspergillaceae</taxon>
        <taxon>Aspergillus</taxon>
        <taxon>Aspergillus subgen. Circumdati</taxon>
    </lineage>
</organism>
<dbReference type="InterPro" id="IPR009959">
    <property type="entry name" value="Cyclase_SnoaL-like"/>
</dbReference>
<sequence length="320" mass="35969">MRVLVNLANQNVDVPQSHKGSQKRQYIERRHVRSGIGTGDHLKLGYQAFVYGGAGPGFAEQNQESYNHIAANLAWSRTLATLQEGFGKSSDLETQWDEIQESINIAFTPLYFSSNIWDPLASYVREGVPSITYTPTLQGAIGRQAIHDFYEKSFVLGKPDNMQMRLLSRTIGADRVVDEIYVHFKHTQHMPWILPDIPPTWKEVHVIIINIVSLRGGLLYSENIYWDQASVLLQVGLLDPTLIAEGHKGVERLPINGSNSAKQILVNDREKSRYIGDSSQHRGPKNEPGAVVHRPFSTDATRPENHTGNNQERDNQNHGS</sequence>
<keyword evidence="3" id="KW-1185">Reference proteome</keyword>
<proteinExistence type="predicted"/>
<accession>A0AAD4CC17</accession>
<evidence type="ECO:0000256" key="1">
    <source>
        <dbReference type="SAM" id="MobiDB-lite"/>
    </source>
</evidence>